<evidence type="ECO:0000256" key="1">
    <source>
        <dbReference type="SAM" id="Phobius"/>
    </source>
</evidence>
<dbReference type="InterPro" id="IPR025743">
    <property type="entry name" value="TssM1_N"/>
</dbReference>
<dbReference type="Proteomes" id="UP000663992">
    <property type="component" value="Unassembled WGS sequence"/>
</dbReference>
<name>A0ABS3CX20_9ALTE</name>
<comment type="caution">
    <text evidence="6">The sequence shown here is derived from an EMBL/GenBank/DDBJ whole genome shotgun (WGS) entry which is preliminary data.</text>
</comment>
<dbReference type="PANTHER" id="PTHR36153">
    <property type="entry name" value="INNER MEMBRANE PROTEIN-RELATED"/>
    <property type="match status" value="1"/>
</dbReference>
<keyword evidence="1" id="KW-1133">Transmembrane helix</keyword>
<feature type="domain" description="Type VI secretion system IcmF C-terminal" evidence="2">
    <location>
        <begin position="1065"/>
        <end position="1170"/>
    </location>
</feature>
<reference evidence="6 7" key="1">
    <citation type="submission" date="2021-03" db="EMBL/GenBank/DDBJ databases">
        <title>novel species isolated from a fishpond in China.</title>
        <authorList>
            <person name="Lu H."/>
            <person name="Cai Z."/>
        </authorList>
    </citation>
    <scope>NUCLEOTIDE SEQUENCE [LARGE SCALE GENOMIC DNA]</scope>
    <source>
        <strain evidence="6 7">Y57</strain>
    </source>
</reference>
<keyword evidence="1" id="KW-0472">Membrane</keyword>
<evidence type="ECO:0000259" key="3">
    <source>
        <dbReference type="Pfam" id="PF06761"/>
    </source>
</evidence>
<evidence type="ECO:0000259" key="4">
    <source>
        <dbReference type="Pfam" id="PF14331"/>
    </source>
</evidence>
<dbReference type="Pfam" id="PF06744">
    <property type="entry name" value="IcmF_C"/>
    <property type="match status" value="1"/>
</dbReference>
<dbReference type="CDD" id="cd00882">
    <property type="entry name" value="Ras_like_GTPase"/>
    <property type="match status" value="1"/>
</dbReference>
<sequence>MGMLKKLFSWLTNKWVLSILGLLILCLLIWYVGQILAFGSWMPLADDTTRTLCILLVVAIWVVIQLLKVIRHKKANQQVIQGLSAGSQQNNLSSSEVTLLQERFQQAMQTLKKSRLGGSSGHKYLYQLPWYVIIGPPGAGKTTALKNSGLRFPLQEGFGSDPVKGIGGTRNCDWWFTNEAVLLDTAGRYTTQDSDESVDKTAWQGFLGLLKKHRRRRPLDGVIVAFSLIDLISQTPDTRRLHARAVRRRLKELSDSLKVQVPVYVIFTKTDLLDGFTAYFDDLGKVEREQVWGMTFPLSVSENPAQFIHTFEQGYDQLIGRLADGLLSRLDAEHDVQRRAALHGFPEQMASLKQSLRDFIGEIFAPNVYDDKPMLRGVYFSSGTQEGSPIDRLIGAVSRAFGLSRQATPAYSGPGRSYFLTRLMKDVIFKEAGLVINTGFWARNRGTIERIGYAGAVVLTLLMMLGWYWSYQNNLDYIQQVEEQVNQYQGVAGDLVDSRGDINAILPYLNLLRSIPGGYADKDSSPPLSMGLGLYQGDKVGPIAVDAYRRALNAVLLPRVMARLEQQLEENNRIEQSDLLYAALKVYLMMGNPGRYDQQEVESWVTTDWANQFPGVNNSEPRDQLIGHLQALVEADLPQVRLQGLLVEQVRKTLTRQSLSERVYGQLKRSAQARSIPLWRMVDNIGADAAHYFRFRSDAPMNKGLPGFFTLTGYKDVLLEQGPMLTALAAKETWVVRDEQREDLSDEQVDALFQDVSKLYFSEYVRTWNLYLQDIDIARFNSFADGAQKVKDLSAEMSPIRSLLAHVGKQTTLVSSSADLIDAAGKTDRLNSITNRVSSLLSKASEAEALNANKDPAALVDRQFARLHEILKERDEVQAPIKATLSNLNELFIALSTVEATINSAAMGISTNDASSALQGVIRRIQLEASRQPEPLKQWLNSLVRESNMVFVRDARQRFNQVWQASVAGFCRQAIDSRYPIAPNSPDDINVSDFSRYFGPSGLLEEFFNRYLAGFIDTSVKPWALIENAGAKLEVPDQVVRYFERAADIRQTFFMGGANQPYFSFQITPLQLDASASQSLIEMGDQRLVYQHGPTRLTQMVWPPTGGLERSRFSIRTLSGNSTGIATDGPWAWFKLIDKGETQATSTRDRFRVSFQSDGLQASYEIKAGSVINPFNKQVMRSLGCLDSL</sequence>
<dbReference type="InterPro" id="IPR009612">
    <property type="entry name" value="IcmF-rel"/>
</dbReference>
<dbReference type="InterPro" id="IPR053156">
    <property type="entry name" value="T6SS_TssM-like"/>
</dbReference>
<gene>
    <name evidence="6" type="primary">tssM</name>
    <name evidence="6" type="ORF">J0A65_17460</name>
</gene>
<proteinExistence type="predicted"/>
<dbReference type="NCBIfam" id="TIGR03348">
    <property type="entry name" value="VI_IcmF"/>
    <property type="match status" value="1"/>
</dbReference>
<dbReference type="Pfam" id="PF14331">
    <property type="entry name" value="IcmF-related_N"/>
    <property type="match status" value="1"/>
</dbReference>
<dbReference type="InterPro" id="IPR048677">
    <property type="entry name" value="TssM1_hel"/>
</dbReference>
<dbReference type="Pfam" id="PF21070">
    <property type="entry name" value="IcmF_helical"/>
    <property type="match status" value="1"/>
</dbReference>
<feature type="domain" description="IcmF-related" evidence="3">
    <location>
        <begin position="506"/>
        <end position="812"/>
    </location>
</feature>
<feature type="transmembrane region" description="Helical" evidence="1">
    <location>
        <begin position="15"/>
        <end position="37"/>
    </location>
</feature>
<evidence type="ECO:0000313" key="7">
    <source>
        <dbReference type="Proteomes" id="UP000663992"/>
    </source>
</evidence>
<dbReference type="Pfam" id="PF06761">
    <property type="entry name" value="IcmF-related"/>
    <property type="match status" value="1"/>
</dbReference>
<feature type="transmembrane region" description="Helical" evidence="1">
    <location>
        <begin position="49"/>
        <end position="67"/>
    </location>
</feature>
<dbReference type="InterPro" id="IPR010623">
    <property type="entry name" value="IcmF_C"/>
</dbReference>
<keyword evidence="1" id="KW-0812">Transmembrane</keyword>
<accession>A0ABS3CX20</accession>
<feature type="domain" description="Type VI secretion system component TssM1 helical" evidence="5">
    <location>
        <begin position="956"/>
        <end position="1057"/>
    </location>
</feature>
<evidence type="ECO:0000313" key="6">
    <source>
        <dbReference type="EMBL" id="MBN7821660.1"/>
    </source>
</evidence>
<organism evidence="6 7">
    <name type="scientific">Bowmanella yangjiangensis</name>
    <dbReference type="NCBI Taxonomy" id="2811230"/>
    <lineage>
        <taxon>Bacteria</taxon>
        <taxon>Pseudomonadati</taxon>
        <taxon>Pseudomonadota</taxon>
        <taxon>Gammaproteobacteria</taxon>
        <taxon>Alteromonadales</taxon>
        <taxon>Alteromonadaceae</taxon>
        <taxon>Bowmanella</taxon>
    </lineage>
</organism>
<feature type="domain" description="Type VI secretion system component TssM1 N-terminal" evidence="4">
    <location>
        <begin position="197"/>
        <end position="455"/>
    </location>
</feature>
<feature type="transmembrane region" description="Helical" evidence="1">
    <location>
        <begin position="451"/>
        <end position="469"/>
    </location>
</feature>
<dbReference type="InterPro" id="IPR017731">
    <property type="entry name" value="TssM1-like"/>
</dbReference>
<dbReference type="InterPro" id="IPR027417">
    <property type="entry name" value="P-loop_NTPase"/>
</dbReference>
<keyword evidence="7" id="KW-1185">Reference proteome</keyword>
<dbReference type="PANTHER" id="PTHR36153:SF1">
    <property type="entry name" value="TYPE VI SECRETION SYSTEM COMPONENT TSSM1"/>
    <property type="match status" value="1"/>
</dbReference>
<dbReference type="SUPFAM" id="SSF52540">
    <property type="entry name" value="P-loop containing nucleoside triphosphate hydrolases"/>
    <property type="match status" value="1"/>
</dbReference>
<dbReference type="EMBL" id="JAFKCS010000021">
    <property type="protein sequence ID" value="MBN7821660.1"/>
    <property type="molecule type" value="Genomic_DNA"/>
</dbReference>
<protein>
    <submittedName>
        <fullName evidence="6">Type VI secretion system membrane subunit TssM</fullName>
    </submittedName>
</protein>
<dbReference type="RefSeq" id="WP_206595628.1">
    <property type="nucleotide sequence ID" value="NZ_JAFKCS010000021.1"/>
</dbReference>
<evidence type="ECO:0000259" key="5">
    <source>
        <dbReference type="Pfam" id="PF21070"/>
    </source>
</evidence>
<evidence type="ECO:0000259" key="2">
    <source>
        <dbReference type="Pfam" id="PF06744"/>
    </source>
</evidence>